<dbReference type="EMBL" id="SSTE01019881">
    <property type="protein sequence ID" value="KAA0035936.1"/>
    <property type="molecule type" value="Genomic_DNA"/>
</dbReference>
<sequence length="151" mass="17100">MMSFETIEFSTGYYYLYDAGYPNAKGFLAPYRREMIPPFRVAWQSITSSSRAPKHIRTREGEAKLVECLVELVSPGGSRLDNGTFRSGYLSQLQRMMVEKLLRTNIQGSQIKSLKEPTERSQKCEGHPVMVSVERKNTSALSQNGNYSTFG</sequence>
<comment type="caution">
    <text evidence="1">The sequence shown here is derived from an EMBL/GenBank/DDBJ whole genome shotgun (WGS) entry which is preliminary data.</text>
</comment>
<protein>
    <submittedName>
        <fullName evidence="1">Retrotransposon protein</fullName>
    </submittedName>
</protein>
<evidence type="ECO:0000313" key="3">
    <source>
        <dbReference type="Proteomes" id="UP000321393"/>
    </source>
</evidence>
<dbReference type="EMBL" id="SSTD01007155">
    <property type="protein sequence ID" value="TYK19086.1"/>
    <property type="molecule type" value="Genomic_DNA"/>
</dbReference>
<organism evidence="1 3">
    <name type="scientific">Cucumis melo var. makuwa</name>
    <name type="common">Oriental melon</name>
    <dbReference type="NCBI Taxonomy" id="1194695"/>
    <lineage>
        <taxon>Eukaryota</taxon>
        <taxon>Viridiplantae</taxon>
        <taxon>Streptophyta</taxon>
        <taxon>Embryophyta</taxon>
        <taxon>Tracheophyta</taxon>
        <taxon>Spermatophyta</taxon>
        <taxon>Magnoliopsida</taxon>
        <taxon>eudicotyledons</taxon>
        <taxon>Gunneridae</taxon>
        <taxon>Pentapetalae</taxon>
        <taxon>rosids</taxon>
        <taxon>fabids</taxon>
        <taxon>Cucurbitales</taxon>
        <taxon>Cucurbitaceae</taxon>
        <taxon>Benincaseae</taxon>
        <taxon>Cucumis</taxon>
    </lineage>
</organism>
<evidence type="ECO:0000313" key="1">
    <source>
        <dbReference type="EMBL" id="KAA0035936.1"/>
    </source>
</evidence>
<dbReference type="Proteomes" id="UP000321393">
    <property type="component" value="Unassembled WGS sequence"/>
</dbReference>
<dbReference type="Proteomes" id="UP000321947">
    <property type="component" value="Unassembled WGS sequence"/>
</dbReference>
<name>A0A5A7T145_CUCMM</name>
<reference evidence="3 4" key="1">
    <citation type="submission" date="2019-08" db="EMBL/GenBank/DDBJ databases">
        <title>Draft genome sequences of two oriental melons (Cucumis melo L. var makuwa).</title>
        <authorList>
            <person name="Kwon S.-Y."/>
        </authorList>
    </citation>
    <scope>NUCLEOTIDE SEQUENCE [LARGE SCALE GENOMIC DNA]</scope>
    <source>
        <strain evidence="4">cv. Chang Bougi</strain>
        <strain evidence="3">cv. SW 3</strain>
        <tissue evidence="1">Leaf</tissue>
    </source>
</reference>
<proteinExistence type="predicted"/>
<dbReference type="OrthoDB" id="1748457at2759"/>
<evidence type="ECO:0000313" key="4">
    <source>
        <dbReference type="Proteomes" id="UP000321947"/>
    </source>
</evidence>
<dbReference type="AlphaFoldDB" id="A0A5A7T145"/>
<gene>
    <name evidence="2" type="ORF">E5676_scaffold529G00590</name>
    <name evidence="1" type="ORF">E6C27_scaffold56G001190</name>
</gene>
<evidence type="ECO:0000313" key="2">
    <source>
        <dbReference type="EMBL" id="TYK19086.1"/>
    </source>
</evidence>
<accession>A0A5A7T145</accession>